<dbReference type="Pfam" id="PF13495">
    <property type="entry name" value="Phage_int_SAM_4"/>
    <property type="match status" value="1"/>
</dbReference>
<keyword evidence="2" id="KW-0229">DNA integration</keyword>
<feature type="domain" description="Core-binding (CB)" evidence="7">
    <location>
        <begin position="1"/>
        <end position="81"/>
    </location>
</feature>
<dbReference type="InterPro" id="IPR050090">
    <property type="entry name" value="Tyrosine_recombinase_XerCD"/>
</dbReference>
<keyword evidence="4" id="KW-0233">DNA recombination</keyword>
<dbReference type="GO" id="GO:0006310">
    <property type="term" value="P:DNA recombination"/>
    <property type="evidence" value="ECO:0007669"/>
    <property type="project" value="UniProtKB-KW"/>
</dbReference>
<evidence type="ECO:0000256" key="5">
    <source>
        <dbReference type="PROSITE-ProRule" id="PRU01248"/>
    </source>
</evidence>
<dbReference type="PROSITE" id="PS51898">
    <property type="entry name" value="TYR_RECOMBINASE"/>
    <property type="match status" value="1"/>
</dbReference>
<dbReference type="GO" id="GO:0003677">
    <property type="term" value="F:DNA binding"/>
    <property type="evidence" value="ECO:0007669"/>
    <property type="project" value="UniProtKB-UniRule"/>
</dbReference>
<evidence type="ECO:0000256" key="4">
    <source>
        <dbReference type="ARBA" id="ARBA00023172"/>
    </source>
</evidence>
<evidence type="ECO:0000256" key="1">
    <source>
        <dbReference type="ARBA" id="ARBA00008857"/>
    </source>
</evidence>
<dbReference type="Pfam" id="PF00589">
    <property type="entry name" value="Phage_integrase"/>
    <property type="match status" value="1"/>
</dbReference>
<evidence type="ECO:0000259" key="6">
    <source>
        <dbReference type="PROSITE" id="PS51898"/>
    </source>
</evidence>
<comment type="similarity">
    <text evidence="1">Belongs to the 'phage' integrase family.</text>
</comment>
<dbReference type="Gene3D" id="1.10.150.130">
    <property type="match status" value="1"/>
</dbReference>
<dbReference type="InterPro" id="IPR002104">
    <property type="entry name" value="Integrase_catalytic"/>
</dbReference>
<dbReference type="InterPro" id="IPR044068">
    <property type="entry name" value="CB"/>
</dbReference>
<evidence type="ECO:0000313" key="8">
    <source>
        <dbReference type="EMBL" id="SPF36519.1"/>
    </source>
</evidence>
<protein>
    <submittedName>
        <fullName evidence="8">Putative integrase/recombinase y4qK</fullName>
    </submittedName>
</protein>
<gene>
    <name evidence="8" type="ORF">SBA1_1530002</name>
</gene>
<feature type="domain" description="Tyr recombinase" evidence="6">
    <location>
        <begin position="98"/>
        <end position="271"/>
    </location>
</feature>
<dbReference type="PROSITE" id="PS51900">
    <property type="entry name" value="CB"/>
    <property type="match status" value="1"/>
</dbReference>
<proteinExistence type="inferred from homology"/>
<dbReference type="InterPro" id="IPR004107">
    <property type="entry name" value="Integrase_SAM-like_N"/>
</dbReference>
<dbReference type="PANTHER" id="PTHR30349">
    <property type="entry name" value="PHAGE INTEGRASE-RELATED"/>
    <property type="match status" value="1"/>
</dbReference>
<sequence>MTPLRQRMLEDLQIRRYSPTTIRIYLRAIAEFAQHFGKAPDRLGAEHIRQYQLFLIKEKKVSRSTFIQMVCALRFFYSQTLNRKISLERIPFPRRERKLPLILSREEVKALLEAPSDLRHRTLLAILYGCGLRVSELTELKVSDIDSARKVLRVRHGKGRKERQTLLPHKLLELLRCYWRNQRPADWLFPSTDSTRPISPKAVYLTCRKAAQRAGISKPIHPHSLRHAFATHLLEAGVNLRTIQILLGHANLETTARYLHVADVAVRSTASPLDSLDLDLIPPHG</sequence>
<evidence type="ECO:0000256" key="3">
    <source>
        <dbReference type="ARBA" id="ARBA00023125"/>
    </source>
</evidence>
<accession>A0A2U3KA34</accession>
<evidence type="ECO:0000256" key="2">
    <source>
        <dbReference type="ARBA" id="ARBA00022908"/>
    </source>
</evidence>
<dbReference type="Gene3D" id="1.10.443.10">
    <property type="entry name" value="Intergrase catalytic core"/>
    <property type="match status" value="1"/>
</dbReference>
<dbReference type="InterPro" id="IPR011010">
    <property type="entry name" value="DNA_brk_join_enz"/>
</dbReference>
<evidence type="ECO:0000313" key="9">
    <source>
        <dbReference type="Proteomes" id="UP000238701"/>
    </source>
</evidence>
<dbReference type="Proteomes" id="UP000238701">
    <property type="component" value="Unassembled WGS sequence"/>
</dbReference>
<dbReference type="NCBIfam" id="NF040815">
    <property type="entry name" value="recomb_XerA_Arch"/>
    <property type="match status" value="1"/>
</dbReference>
<organism evidence="8 9">
    <name type="scientific">Candidatus Sulfotelmatobacter kueseliae</name>
    <dbReference type="NCBI Taxonomy" id="2042962"/>
    <lineage>
        <taxon>Bacteria</taxon>
        <taxon>Pseudomonadati</taxon>
        <taxon>Acidobacteriota</taxon>
        <taxon>Terriglobia</taxon>
        <taxon>Terriglobales</taxon>
        <taxon>Candidatus Korobacteraceae</taxon>
        <taxon>Candidatus Sulfotelmatobacter</taxon>
    </lineage>
</organism>
<keyword evidence="3 5" id="KW-0238">DNA-binding</keyword>
<name>A0A2U3KA34_9BACT</name>
<dbReference type="InterPro" id="IPR013762">
    <property type="entry name" value="Integrase-like_cat_sf"/>
</dbReference>
<dbReference type="AlphaFoldDB" id="A0A2U3KA34"/>
<evidence type="ECO:0000259" key="7">
    <source>
        <dbReference type="PROSITE" id="PS51900"/>
    </source>
</evidence>
<reference evidence="9" key="1">
    <citation type="submission" date="2018-02" db="EMBL/GenBank/DDBJ databases">
        <authorList>
            <person name="Hausmann B."/>
        </authorList>
    </citation>
    <scope>NUCLEOTIDE SEQUENCE [LARGE SCALE GENOMIC DNA]</scope>
    <source>
        <strain evidence="9">Peat soil MAG SbA1</strain>
    </source>
</reference>
<dbReference type="PANTHER" id="PTHR30349:SF41">
    <property type="entry name" value="INTEGRASE_RECOMBINASE PROTEIN MJ0367-RELATED"/>
    <property type="match status" value="1"/>
</dbReference>
<dbReference type="GO" id="GO:0015074">
    <property type="term" value="P:DNA integration"/>
    <property type="evidence" value="ECO:0007669"/>
    <property type="project" value="UniProtKB-KW"/>
</dbReference>
<dbReference type="EMBL" id="OMOD01000061">
    <property type="protein sequence ID" value="SPF36519.1"/>
    <property type="molecule type" value="Genomic_DNA"/>
</dbReference>
<dbReference type="SUPFAM" id="SSF56349">
    <property type="entry name" value="DNA breaking-rejoining enzymes"/>
    <property type="match status" value="1"/>
</dbReference>
<dbReference type="InterPro" id="IPR010998">
    <property type="entry name" value="Integrase_recombinase_N"/>
</dbReference>